<dbReference type="AlphaFoldDB" id="A0A830FEY1"/>
<reference evidence="3" key="2">
    <citation type="submission" date="2020-09" db="EMBL/GenBank/DDBJ databases">
        <authorList>
            <person name="Sun Q."/>
            <person name="Ohkuma M."/>
        </authorList>
    </citation>
    <scope>NUCLEOTIDE SEQUENCE</scope>
    <source>
        <strain evidence="3">JCM 19596</strain>
    </source>
</reference>
<name>A0A830FEY1_9EURY</name>
<dbReference type="OrthoDB" id="268664at2157"/>
<feature type="transmembrane region" description="Helical" evidence="1">
    <location>
        <begin position="74"/>
        <end position="94"/>
    </location>
</feature>
<dbReference type="RefSeq" id="WP_188979930.1">
    <property type="nucleotide sequence ID" value="NZ_BMPG01000004.1"/>
</dbReference>
<dbReference type="Proteomes" id="UP000607197">
    <property type="component" value="Unassembled WGS sequence"/>
</dbReference>
<evidence type="ECO:0000259" key="2">
    <source>
        <dbReference type="Pfam" id="PF25231"/>
    </source>
</evidence>
<comment type="caution">
    <text evidence="3">The sequence shown here is derived from an EMBL/GenBank/DDBJ whole genome shotgun (WGS) entry which is preliminary data.</text>
</comment>
<protein>
    <recommendedName>
        <fullName evidence="2">DUF7847 domain-containing protein</fullName>
    </recommendedName>
</protein>
<dbReference type="EMBL" id="BMPG01000004">
    <property type="protein sequence ID" value="GGL68026.1"/>
    <property type="molecule type" value="Genomic_DNA"/>
</dbReference>
<dbReference type="InterPro" id="IPR057169">
    <property type="entry name" value="DUF7847"/>
</dbReference>
<feature type="transmembrane region" description="Helical" evidence="1">
    <location>
        <begin position="210"/>
        <end position="232"/>
    </location>
</feature>
<keyword evidence="1" id="KW-1133">Transmembrane helix</keyword>
<feature type="transmembrane region" description="Helical" evidence="1">
    <location>
        <begin position="141"/>
        <end position="160"/>
    </location>
</feature>
<keyword evidence="4" id="KW-1185">Reference proteome</keyword>
<accession>A0A830FEY1</accession>
<sequence>MSSTDNTKLSLSAAFSYAGGRLTTRGGMILAAVYVLYQLAMQVSVQSLGASLVAGRVPSGELASSYPLAVGMPAAVSGVLTVLLGVGGIVLSIVAMRALYHDIDNVPTAEHTRNLVRTVLVLVAVSIITTIAVLLGTIALFVPGIFLAVSLVFAQLAVTIEDAGVVESLERSWALTSGHRLRLFFLGVAVFTIALVVGAIVGFLNPASPALGNVVSSVVTGVFSVYSIALLVGAYRQLVDATDESDADTTGVRAQVR</sequence>
<feature type="transmembrane region" description="Helical" evidence="1">
    <location>
        <begin position="181"/>
        <end position="204"/>
    </location>
</feature>
<keyword evidence="1" id="KW-0812">Transmembrane</keyword>
<gene>
    <name evidence="3" type="ORF">GCM10009039_27540</name>
</gene>
<proteinExistence type="predicted"/>
<evidence type="ECO:0000313" key="4">
    <source>
        <dbReference type="Proteomes" id="UP000607197"/>
    </source>
</evidence>
<keyword evidence="1" id="KW-0472">Membrane</keyword>
<feature type="domain" description="DUF7847" evidence="2">
    <location>
        <begin position="11"/>
        <end position="238"/>
    </location>
</feature>
<dbReference type="Pfam" id="PF25231">
    <property type="entry name" value="DUF7847"/>
    <property type="match status" value="1"/>
</dbReference>
<reference evidence="3" key="1">
    <citation type="journal article" date="2014" name="Int. J. Syst. Evol. Microbiol.">
        <title>Complete genome sequence of Corynebacterium casei LMG S-19264T (=DSM 44701T), isolated from a smear-ripened cheese.</title>
        <authorList>
            <consortium name="US DOE Joint Genome Institute (JGI-PGF)"/>
            <person name="Walter F."/>
            <person name="Albersmeier A."/>
            <person name="Kalinowski J."/>
            <person name="Ruckert C."/>
        </authorList>
    </citation>
    <scope>NUCLEOTIDE SEQUENCE</scope>
    <source>
        <strain evidence="3">JCM 19596</strain>
    </source>
</reference>
<organism evidence="3 4">
    <name type="scientific">Halocalculus aciditolerans</name>
    <dbReference type="NCBI Taxonomy" id="1383812"/>
    <lineage>
        <taxon>Archaea</taxon>
        <taxon>Methanobacteriati</taxon>
        <taxon>Methanobacteriota</taxon>
        <taxon>Stenosarchaea group</taxon>
        <taxon>Halobacteria</taxon>
        <taxon>Halobacteriales</taxon>
        <taxon>Halobacteriaceae</taxon>
        <taxon>Halocalculus</taxon>
    </lineage>
</organism>
<feature type="transmembrane region" description="Helical" evidence="1">
    <location>
        <begin position="29"/>
        <end position="54"/>
    </location>
</feature>
<evidence type="ECO:0000313" key="3">
    <source>
        <dbReference type="EMBL" id="GGL68026.1"/>
    </source>
</evidence>
<feature type="transmembrane region" description="Helical" evidence="1">
    <location>
        <begin position="115"/>
        <end position="135"/>
    </location>
</feature>
<evidence type="ECO:0000256" key="1">
    <source>
        <dbReference type="SAM" id="Phobius"/>
    </source>
</evidence>